<organism evidence="1 2">
    <name type="scientific">Zavarzinia compransoris</name>
    <dbReference type="NCBI Taxonomy" id="1264899"/>
    <lineage>
        <taxon>Bacteria</taxon>
        <taxon>Pseudomonadati</taxon>
        <taxon>Pseudomonadota</taxon>
        <taxon>Alphaproteobacteria</taxon>
        <taxon>Rhodospirillales</taxon>
        <taxon>Zavarziniaceae</taxon>
        <taxon>Zavarzinia</taxon>
    </lineage>
</organism>
<evidence type="ECO:0000313" key="2">
    <source>
        <dbReference type="Proteomes" id="UP000246077"/>
    </source>
</evidence>
<protein>
    <recommendedName>
        <fullName evidence="3">DUF3089 domain-containing protein</fullName>
    </recommendedName>
</protein>
<dbReference type="RefSeq" id="WP_109921740.1">
    <property type="nucleotide sequence ID" value="NZ_QGLF01000004.1"/>
</dbReference>
<proteinExistence type="predicted"/>
<accession>A0A317E0B1</accession>
<dbReference type="OrthoDB" id="9794645at2"/>
<evidence type="ECO:0008006" key="3">
    <source>
        <dbReference type="Google" id="ProtNLM"/>
    </source>
</evidence>
<name>A0A317E0B1_9PROT</name>
<dbReference type="Proteomes" id="UP000246077">
    <property type="component" value="Unassembled WGS sequence"/>
</dbReference>
<evidence type="ECO:0000313" key="1">
    <source>
        <dbReference type="EMBL" id="PWR19566.1"/>
    </source>
</evidence>
<dbReference type="InterPro" id="IPR021440">
    <property type="entry name" value="DUF3089"/>
</dbReference>
<dbReference type="AlphaFoldDB" id="A0A317E0B1"/>
<dbReference type="EMBL" id="QGLF01000004">
    <property type="protein sequence ID" value="PWR19566.1"/>
    <property type="molecule type" value="Genomic_DNA"/>
</dbReference>
<dbReference type="SUPFAM" id="SSF53474">
    <property type="entry name" value="alpha/beta-Hydrolases"/>
    <property type="match status" value="1"/>
</dbReference>
<gene>
    <name evidence="1" type="ORF">DKG75_13900</name>
</gene>
<keyword evidence="2" id="KW-1185">Reference proteome</keyword>
<reference evidence="2" key="1">
    <citation type="submission" date="2018-05" db="EMBL/GenBank/DDBJ databases">
        <title>Zavarzinia sp. HR-AS.</title>
        <authorList>
            <person name="Lee Y."/>
            <person name="Jeon C.O."/>
        </authorList>
    </citation>
    <scope>NUCLEOTIDE SEQUENCE [LARGE SCALE GENOMIC DNA]</scope>
    <source>
        <strain evidence="2">DSM 1231</strain>
    </source>
</reference>
<sequence>MIRRIILITLAVLVALCFAAYHFRYDLLAFMVTPAGPFDPAHVPRAPNYADAATWLALPDRQDSADIVPAGAVPGDNQGRAPADVFYIHPTTFVDAAGWNGPWNDPAAAGLAAELGQAAIFNGCCQVYAPHYRQATLAAFAAEAGSDGRRALDLAYGDVERAFRHYLAAWNKGRPFILVAHSQGALHLQRLLARVIAPDAALRGRLIAAYAVGYPLPLDQFDGPLAPLKPCRSSGETGCVLAWSTFARDGAPDFYRRTAEIWNAASPTGFSPVAGRPILCVNPVSFRMDEVLVPREANRGGTVRSITSGTLEALTPALVESQCRAGILRISEPEPFVFRAMLLPGRDYHIYDFALFWQDVRLDAVARVNGFVARPEAAPAPAPAPTP</sequence>
<dbReference type="Pfam" id="PF11288">
    <property type="entry name" value="DUF3089"/>
    <property type="match status" value="1"/>
</dbReference>
<comment type="caution">
    <text evidence="1">The sequence shown here is derived from an EMBL/GenBank/DDBJ whole genome shotgun (WGS) entry which is preliminary data.</text>
</comment>
<dbReference type="InterPro" id="IPR029058">
    <property type="entry name" value="AB_hydrolase_fold"/>
</dbReference>